<feature type="transmembrane region" description="Helical" evidence="7">
    <location>
        <begin position="153"/>
        <end position="175"/>
    </location>
</feature>
<feature type="transmembrane region" description="Helical" evidence="7">
    <location>
        <begin position="38"/>
        <end position="59"/>
    </location>
</feature>
<gene>
    <name evidence="8" type="ORF">J40TS1_08830</name>
</gene>
<keyword evidence="5 7" id="KW-1133">Transmembrane helix</keyword>
<keyword evidence="3" id="KW-1003">Cell membrane</keyword>
<feature type="transmembrane region" description="Helical" evidence="7">
    <location>
        <begin position="343"/>
        <end position="361"/>
    </location>
</feature>
<dbReference type="AlphaFoldDB" id="A0A919YNA2"/>
<evidence type="ECO:0000256" key="4">
    <source>
        <dbReference type="ARBA" id="ARBA00022692"/>
    </source>
</evidence>
<evidence type="ECO:0000256" key="3">
    <source>
        <dbReference type="ARBA" id="ARBA00022475"/>
    </source>
</evidence>
<comment type="subcellular location">
    <subcellularLocation>
        <location evidence="1">Cell membrane</location>
        <topology evidence="1">Multi-pass membrane protein</topology>
    </subcellularLocation>
</comment>
<dbReference type="PANTHER" id="PTHR30106">
    <property type="entry name" value="INNER MEMBRANE PROTEIN YEIH-RELATED"/>
    <property type="match status" value="1"/>
</dbReference>
<dbReference type="Proteomes" id="UP000683139">
    <property type="component" value="Unassembled WGS sequence"/>
</dbReference>
<feature type="transmembrane region" description="Helical" evidence="7">
    <location>
        <begin position="181"/>
        <end position="201"/>
    </location>
</feature>
<organism evidence="8 9">
    <name type="scientific">Paenibacillus montaniterrae</name>
    <dbReference type="NCBI Taxonomy" id="429341"/>
    <lineage>
        <taxon>Bacteria</taxon>
        <taxon>Bacillati</taxon>
        <taxon>Bacillota</taxon>
        <taxon>Bacilli</taxon>
        <taxon>Bacillales</taxon>
        <taxon>Paenibacillaceae</taxon>
        <taxon>Paenibacillus</taxon>
    </lineage>
</organism>
<protein>
    <submittedName>
        <fullName evidence="8">Membrane protein</fullName>
    </submittedName>
</protein>
<feature type="transmembrane region" description="Helical" evidence="7">
    <location>
        <begin position="311"/>
        <end position="331"/>
    </location>
</feature>
<dbReference type="GO" id="GO:0005886">
    <property type="term" value="C:plasma membrane"/>
    <property type="evidence" value="ECO:0007669"/>
    <property type="project" value="UniProtKB-SubCell"/>
</dbReference>
<evidence type="ECO:0000256" key="6">
    <source>
        <dbReference type="ARBA" id="ARBA00023136"/>
    </source>
</evidence>
<dbReference type="Pfam" id="PF03601">
    <property type="entry name" value="Cons_hypoth698"/>
    <property type="match status" value="1"/>
</dbReference>
<feature type="transmembrane region" description="Helical" evidence="7">
    <location>
        <begin position="123"/>
        <end position="141"/>
    </location>
</feature>
<dbReference type="InterPro" id="IPR018383">
    <property type="entry name" value="UPF0324_pro"/>
</dbReference>
<evidence type="ECO:0000256" key="7">
    <source>
        <dbReference type="SAM" id="Phobius"/>
    </source>
</evidence>
<feature type="transmembrane region" description="Helical" evidence="7">
    <location>
        <begin position="282"/>
        <end position="299"/>
    </location>
</feature>
<proteinExistence type="inferred from homology"/>
<dbReference type="PANTHER" id="PTHR30106:SF2">
    <property type="entry name" value="UPF0324 INNER MEMBRANE PROTEIN YEIH"/>
    <property type="match status" value="1"/>
</dbReference>
<evidence type="ECO:0000256" key="2">
    <source>
        <dbReference type="ARBA" id="ARBA00007977"/>
    </source>
</evidence>
<evidence type="ECO:0000313" key="9">
    <source>
        <dbReference type="Proteomes" id="UP000683139"/>
    </source>
</evidence>
<keyword evidence="6 7" id="KW-0472">Membrane</keyword>
<comment type="caution">
    <text evidence="8">The sequence shown here is derived from an EMBL/GenBank/DDBJ whole genome shotgun (WGS) entry which is preliminary data.</text>
</comment>
<feature type="transmembrane region" description="Helical" evidence="7">
    <location>
        <begin position="65"/>
        <end position="87"/>
    </location>
</feature>
<feature type="transmembrane region" description="Helical" evidence="7">
    <location>
        <begin position="238"/>
        <end position="261"/>
    </location>
</feature>
<keyword evidence="9" id="KW-1185">Reference proteome</keyword>
<comment type="similarity">
    <text evidence="2">Belongs to the UPF0324 family.</text>
</comment>
<sequence>MTVQTESTKSSALTDSSLALSARGDAAKKQRSFAEKHSLLLGIGFTLAVSVIGWAASLLPGFDRLGPLACSIVLALLYRYFCAYPEALRQGIQFSSKTLLRLAIILFGLKLDIHLVLNEGPGLLLKAALVIVFAVLLTTLLGKLFNTDPAITLLLGIGTGICGAAAIAAVSPILRTKDEETAIGAGMIALIGTIFAVGYTLLRPLLPLDDLEYGAWSGISLHEIAHVALAAAPAGQEALAAALLAKLSRVLLLIPFCFLLLAWQKNRRDGAERKDVKLEFPSFLLGFVAASLAGSYIFVDDIAIPPTIMNGISIVTTLLLSMAMVGLGLNVNLKQLRTKALKPVLAMLLTSVLLSVLTYLWL</sequence>
<name>A0A919YNA2_9BACL</name>
<dbReference type="EMBL" id="BOSE01000001">
    <property type="protein sequence ID" value="GIP15241.1"/>
    <property type="molecule type" value="Genomic_DNA"/>
</dbReference>
<evidence type="ECO:0000313" key="8">
    <source>
        <dbReference type="EMBL" id="GIP15241.1"/>
    </source>
</evidence>
<evidence type="ECO:0000256" key="1">
    <source>
        <dbReference type="ARBA" id="ARBA00004651"/>
    </source>
</evidence>
<accession>A0A919YNA2</accession>
<reference evidence="8" key="1">
    <citation type="submission" date="2021-03" db="EMBL/GenBank/DDBJ databases">
        <title>Antimicrobial resistance genes in bacteria isolated from Japanese honey, and their potential for conferring macrolide and lincosamide resistance in the American foulbrood pathogen Paenibacillus larvae.</title>
        <authorList>
            <person name="Okamoto M."/>
            <person name="Kumagai M."/>
            <person name="Kanamori H."/>
            <person name="Takamatsu D."/>
        </authorList>
    </citation>
    <scope>NUCLEOTIDE SEQUENCE</scope>
    <source>
        <strain evidence="8">J40TS1</strain>
    </source>
</reference>
<keyword evidence="4 7" id="KW-0812">Transmembrane</keyword>
<evidence type="ECO:0000256" key="5">
    <source>
        <dbReference type="ARBA" id="ARBA00022989"/>
    </source>
</evidence>
<dbReference type="RefSeq" id="WP_213513469.1">
    <property type="nucleotide sequence ID" value="NZ_BOSE01000001.1"/>
</dbReference>